<dbReference type="GO" id="GO:0016853">
    <property type="term" value="F:isomerase activity"/>
    <property type="evidence" value="ECO:0007669"/>
    <property type="project" value="UniProtKB-KW"/>
</dbReference>
<name>A0ABS9TFV8_9PSEU</name>
<dbReference type="EMBL" id="JAKXMK010000013">
    <property type="protein sequence ID" value="MCH6167373.1"/>
    <property type="molecule type" value="Genomic_DNA"/>
</dbReference>
<evidence type="ECO:0000313" key="2">
    <source>
        <dbReference type="EMBL" id="MCH6167373.1"/>
    </source>
</evidence>
<dbReference type="RefSeq" id="WP_241037713.1">
    <property type="nucleotide sequence ID" value="NZ_BAAAJF010000005.1"/>
</dbReference>
<comment type="caution">
    <text evidence="2">The sequence shown here is derived from an EMBL/GenBank/DDBJ whole genome shotgun (WGS) entry which is preliminary data.</text>
</comment>
<reference evidence="2 3" key="1">
    <citation type="submission" date="2022-03" db="EMBL/GenBank/DDBJ databases">
        <title>Pseudonocardia alaer sp. nov., a novel actinomycete isolated from reed forest soil.</title>
        <authorList>
            <person name="Wang L."/>
        </authorList>
    </citation>
    <scope>NUCLEOTIDE SEQUENCE [LARGE SCALE GENOMIC DNA]</scope>
    <source>
        <strain evidence="2 3">Y-16303</strain>
    </source>
</reference>
<dbReference type="SUPFAM" id="SSF51658">
    <property type="entry name" value="Xylose isomerase-like"/>
    <property type="match status" value="1"/>
</dbReference>
<dbReference type="PANTHER" id="PTHR12110">
    <property type="entry name" value="HYDROXYPYRUVATE ISOMERASE"/>
    <property type="match status" value="1"/>
</dbReference>
<feature type="domain" description="Xylose isomerase-like TIM barrel" evidence="1">
    <location>
        <begin position="25"/>
        <end position="246"/>
    </location>
</feature>
<evidence type="ECO:0000259" key="1">
    <source>
        <dbReference type="Pfam" id="PF01261"/>
    </source>
</evidence>
<dbReference type="InterPro" id="IPR013022">
    <property type="entry name" value="Xyl_isomerase-like_TIM-brl"/>
</dbReference>
<organism evidence="2 3">
    <name type="scientific">Pseudonocardia alaniniphila</name>
    <dbReference type="NCBI Taxonomy" id="75291"/>
    <lineage>
        <taxon>Bacteria</taxon>
        <taxon>Bacillati</taxon>
        <taxon>Actinomycetota</taxon>
        <taxon>Actinomycetes</taxon>
        <taxon>Pseudonocardiales</taxon>
        <taxon>Pseudonocardiaceae</taxon>
        <taxon>Pseudonocardia</taxon>
    </lineage>
</organism>
<dbReference type="Proteomes" id="UP001299970">
    <property type="component" value="Unassembled WGS sequence"/>
</dbReference>
<dbReference type="InterPro" id="IPR036237">
    <property type="entry name" value="Xyl_isomerase-like_sf"/>
</dbReference>
<accession>A0ABS9TFV8</accession>
<keyword evidence="2" id="KW-0413">Isomerase</keyword>
<gene>
    <name evidence="2" type="ORF">MMF94_16940</name>
</gene>
<dbReference type="InterPro" id="IPR050312">
    <property type="entry name" value="IolE/XylAMocC-like"/>
</dbReference>
<dbReference type="Gene3D" id="3.20.20.150">
    <property type="entry name" value="Divalent-metal-dependent TIM barrel enzymes"/>
    <property type="match status" value="1"/>
</dbReference>
<keyword evidence="3" id="KW-1185">Reference proteome</keyword>
<evidence type="ECO:0000313" key="3">
    <source>
        <dbReference type="Proteomes" id="UP001299970"/>
    </source>
</evidence>
<dbReference type="PANTHER" id="PTHR12110:SF41">
    <property type="entry name" value="INOSOSE DEHYDRATASE"/>
    <property type="match status" value="1"/>
</dbReference>
<proteinExistence type="predicted"/>
<protein>
    <submittedName>
        <fullName evidence="2">Sugar phosphate isomerase/epimerase</fullName>
    </submittedName>
</protein>
<sequence length="288" mass="30510">MNPLGIHALVWAGGWSHAECEHAVRNTREAGYDLIEIPALDPATIDPSHTKSVLADHGLRAVCSLGLDLDADISSPDPEVVARGEAKLADALAVVTGVGGDYLGGAVYSALAKYGHPLDPRGRDNMIAGLRRLARAAADHGVTVGLEPVNRYESNAINTVADALAVITDVGEPNVVVHLDVYHANIEERDFTAPVVEAGDRLGYVHIGESHRGYLGTGTIDFPAFFAALAAAGYAGPVTFESFSRAVVSADLSDRLAVWRNMWSDGMDLAVHARRFIADGLAAAERTR</sequence>
<dbReference type="Pfam" id="PF01261">
    <property type="entry name" value="AP_endonuc_2"/>
    <property type="match status" value="1"/>
</dbReference>